<organism evidence="1">
    <name type="scientific">Euplotes harpa</name>
    <dbReference type="NCBI Taxonomy" id="151035"/>
    <lineage>
        <taxon>Eukaryota</taxon>
        <taxon>Sar</taxon>
        <taxon>Alveolata</taxon>
        <taxon>Ciliophora</taxon>
        <taxon>Intramacronucleata</taxon>
        <taxon>Spirotrichea</taxon>
        <taxon>Hypotrichia</taxon>
        <taxon>Euplotida</taxon>
        <taxon>Euplotidae</taxon>
        <taxon>Euplotes</taxon>
    </lineage>
</organism>
<gene>
    <name evidence="1" type="ORF">EHAR0213_LOCUS17709</name>
</gene>
<protein>
    <submittedName>
        <fullName evidence="1">Uncharacterized protein</fullName>
    </submittedName>
</protein>
<evidence type="ECO:0000313" key="1">
    <source>
        <dbReference type="EMBL" id="CAE0358785.1"/>
    </source>
</evidence>
<sequence length="121" mass="14294">MKLGYKCRECFDTWDLSDLSDLREISTIREDDKVVITVTTDKGFKKDYKIHKSRSFKVLMSKIKYGILLRYKKTDKVKYEQIKNDKKTIRLSLYDGTNELNEKMKVEGHSEVKQRSVYLGA</sequence>
<reference evidence="1" key="1">
    <citation type="submission" date="2021-01" db="EMBL/GenBank/DDBJ databases">
        <authorList>
            <person name="Corre E."/>
            <person name="Pelletier E."/>
            <person name="Niang G."/>
            <person name="Scheremetjew M."/>
            <person name="Finn R."/>
            <person name="Kale V."/>
            <person name="Holt S."/>
            <person name="Cochrane G."/>
            <person name="Meng A."/>
            <person name="Brown T."/>
            <person name="Cohen L."/>
        </authorList>
    </citation>
    <scope>NUCLEOTIDE SEQUENCE</scope>
    <source>
        <strain evidence="1">FSP1.4</strain>
    </source>
</reference>
<dbReference type="AlphaFoldDB" id="A0A7S3JLZ0"/>
<proteinExistence type="predicted"/>
<name>A0A7S3JLZ0_9SPIT</name>
<accession>A0A7S3JLZ0</accession>
<dbReference type="EMBL" id="HBII01042335">
    <property type="protein sequence ID" value="CAE0358785.1"/>
    <property type="molecule type" value="Transcribed_RNA"/>
</dbReference>